<dbReference type="AlphaFoldDB" id="A0A6A7AKT8"/>
<evidence type="ECO:0000256" key="4">
    <source>
        <dbReference type="ARBA" id="ARBA00023004"/>
    </source>
</evidence>
<comment type="similarity">
    <text evidence="2 6">Belongs to the cytochrome P450 family.</text>
</comment>
<name>A0A6A7AKT8_9PLEO</name>
<evidence type="ECO:0000256" key="1">
    <source>
        <dbReference type="ARBA" id="ARBA00001971"/>
    </source>
</evidence>
<dbReference type="PANTHER" id="PTHR24305:SF166">
    <property type="entry name" value="CYTOCHROME P450 12A4, MITOCHONDRIAL-RELATED"/>
    <property type="match status" value="1"/>
</dbReference>
<keyword evidence="7" id="KW-0472">Membrane</keyword>
<evidence type="ECO:0000256" key="6">
    <source>
        <dbReference type="RuleBase" id="RU000461"/>
    </source>
</evidence>
<evidence type="ECO:0000313" key="8">
    <source>
        <dbReference type="EMBL" id="KAF2833347.1"/>
    </source>
</evidence>
<keyword evidence="9" id="KW-1185">Reference proteome</keyword>
<dbReference type="InterPro" id="IPR050121">
    <property type="entry name" value="Cytochrome_P450_monoxygenase"/>
</dbReference>
<evidence type="ECO:0000256" key="3">
    <source>
        <dbReference type="ARBA" id="ARBA00022723"/>
    </source>
</evidence>
<evidence type="ECO:0000256" key="5">
    <source>
        <dbReference type="PIRSR" id="PIRSR602401-1"/>
    </source>
</evidence>
<proteinExistence type="inferred from homology"/>
<evidence type="ECO:0000313" key="9">
    <source>
        <dbReference type="Proteomes" id="UP000799424"/>
    </source>
</evidence>
<accession>A0A6A7AKT8</accession>
<protein>
    <submittedName>
        <fullName evidence="8">Cytochrome P450</fullName>
    </submittedName>
</protein>
<dbReference type="Pfam" id="PF00067">
    <property type="entry name" value="p450"/>
    <property type="match status" value="1"/>
</dbReference>
<dbReference type="OrthoDB" id="1470350at2759"/>
<dbReference type="GO" id="GO:0005506">
    <property type="term" value="F:iron ion binding"/>
    <property type="evidence" value="ECO:0007669"/>
    <property type="project" value="InterPro"/>
</dbReference>
<dbReference type="InterPro" id="IPR036396">
    <property type="entry name" value="Cyt_P450_sf"/>
</dbReference>
<dbReference type="PANTHER" id="PTHR24305">
    <property type="entry name" value="CYTOCHROME P450"/>
    <property type="match status" value="1"/>
</dbReference>
<keyword evidence="4 5" id="KW-0408">Iron</keyword>
<dbReference type="PRINTS" id="PR00463">
    <property type="entry name" value="EP450I"/>
</dbReference>
<dbReference type="Gene3D" id="1.10.630.10">
    <property type="entry name" value="Cytochrome P450"/>
    <property type="match status" value="1"/>
</dbReference>
<keyword evidence="7" id="KW-1133">Transmembrane helix</keyword>
<dbReference type="GO" id="GO:0004497">
    <property type="term" value="F:monooxygenase activity"/>
    <property type="evidence" value="ECO:0007669"/>
    <property type="project" value="UniProtKB-KW"/>
</dbReference>
<dbReference type="GO" id="GO:0020037">
    <property type="term" value="F:heme binding"/>
    <property type="evidence" value="ECO:0007669"/>
    <property type="project" value="InterPro"/>
</dbReference>
<feature type="transmembrane region" description="Helical" evidence="7">
    <location>
        <begin position="39"/>
        <end position="64"/>
    </location>
</feature>
<comment type="cofactor">
    <cofactor evidence="1 5">
        <name>heme</name>
        <dbReference type="ChEBI" id="CHEBI:30413"/>
    </cofactor>
</comment>
<keyword evidence="3 5" id="KW-0479">Metal-binding</keyword>
<dbReference type="PROSITE" id="PS00086">
    <property type="entry name" value="CYTOCHROME_P450"/>
    <property type="match status" value="1"/>
</dbReference>
<dbReference type="Proteomes" id="UP000799424">
    <property type="component" value="Unassembled WGS sequence"/>
</dbReference>
<keyword evidence="6" id="KW-0503">Monooxygenase</keyword>
<evidence type="ECO:0000256" key="7">
    <source>
        <dbReference type="SAM" id="Phobius"/>
    </source>
</evidence>
<organism evidence="8 9">
    <name type="scientific">Ophiobolus disseminans</name>
    <dbReference type="NCBI Taxonomy" id="1469910"/>
    <lineage>
        <taxon>Eukaryota</taxon>
        <taxon>Fungi</taxon>
        <taxon>Dikarya</taxon>
        <taxon>Ascomycota</taxon>
        <taxon>Pezizomycotina</taxon>
        <taxon>Dothideomycetes</taxon>
        <taxon>Pleosporomycetidae</taxon>
        <taxon>Pleosporales</taxon>
        <taxon>Pleosporineae</taxon>
        <taxon>Phaeosphaeriaceae</taxon>
        <taxon>Ophiobolus</taxon>
    </lineage>
</organism>
<feature type="binding site" description="axial binding residue" evidence="5">
    <location>
        <position position="494"/>
    </location>
    <ligand>
        <name>heme</name>
        <dbReference type="ChEBI" id="CHEBI:30413"/>
    </ligand>
    <ligandPart>
        <name>Fe</name>
        <dbReference type="ChEBI" id="CHEBI:18248"/>
    </ligandPart>
</feature>
<dbReference type="InterPro" id="IPR002401">
    <property type="entry name" value="Cyt_P450_E_grp-I"/>
</dbReference>
<keyword evidence="7" id="KW-0812">Transmembrane</keyword>
<dbReference type="InterPro" id="IPR017972">
    <property type="entry name" value="Cyt_P450_CS"/>
</dbReference>
<dbReference type="InterPro" id="IPR001128">
    <property type="entry name" value="Cyt_P450"/>
</dbReference>
<reference evidence="8" key="1">
    <citation type="journal article" date="2020" name="Stud. Mycol.">
        <title>101 Dothideomycetes genomes: a test case for predicting lifestyles and emergence of pathogens.</title>
        <authorList>
            <person name="Haridas S."/>
            <person name="Albert R."/>
            <person name="Binder M."/>
            <person name="Bloem J."/>
            <person name="Labutti K."/>
            <person name="Salamov A."/>
            <person name="Andreopoulos B."/>
            <person name="Baker S."/>
            <person name="Barry K."/>
            <person name="Bills G."/>
            <person name="Bluhm B."/>
            <person name="Cannon C."/>
            <person name="Castanera R."/>
            <person name="Culley D."/>
            <person name="Daum C."/>
            <person name="Ezra D."/>
            <person name="Gonzalez J."/>
            <person name="Henrissat B."/>
            <person name="Kuo A."/>
            <person name="Liang C."/>
            <person name="Lipzen A."/>
            <person name="Lutzoni F."/>
            <person name="Magnuson J."/>
            <person name="Mondo S."/>
            <person name="Nolan M."/>
            <person name="Ohm R."/>
            <person name="Pangilinan J."/>
            <person name="Park H.-J."/>
            <person name="Ramirez L."/>
            <person name="Alfaro M."/>
            <person name="Sun H."/>
            <person name="Tritt A."/>
            <person name="Yoshinaga Y."/>
            <person name="Zwiers L.-H."/>
            <person name="Turgeon B."/>
            <person name="Goodwin S."/>
            <person name="Spatafora J."/>
            <person name="Crous P."/>
            <person name="Grigoriev I."/>
        </authorList>
    </citation>
    <scope>NUCLEOTIDE SEQUENCE</scope>
    <source>
        <strain evidence="8">CBS 113818</strain>
    </source>
</reference>
<dbReference type="PRINTS" id="PR00385">
    <property type="entry name" value="P450"/>
</dbReference>
<sequence>MVSTFSASFAVFIFANISLKILAWRKNFKLAETAGFPTFYSPVFITDVWWMMLSSLFIPLINLLPSKTRLPWLPLSQISNIWKYGYEPFHEAGSDTLFLATPTNNMMWTSDPAIIKQLFSLPTVQVPVDMLRFYDIWGPTIGSVEGEEWKNHRKIVTYGLNPSTLPTVWKETIHQTNTLISRWAGDGFVVPVVKSWTSRLALHVISSVFFDHPMDWREYSPGEAALEAGYQVSFESAIFTVLRHLGLIFMVPRAILARLPFRVCKDTFTAFTDLTRYMQDFRAKVLNDINRISGKLRKNILESIVVAGSDHPSHVGSRPLPEGSVLGNIFFSLMAGHETTGSSLAFAMILLAIYPEHQKEIQKELDRVLGNRPTEDWNSESDYQTLNKGYLGAVLKEVLRNYNVVQFIFRLTVAPTNLIDSKGEAHIIPSGTTCLINVAGAMQNPNTWSPRDITPGRRAQLHHSQAIDFDPARWLGKGDDSDVYFPFGYGSRQCPGKPFAQVEMVAFLATLLKEYTLELIADDVTLSSCGGNKEVAWQQKQDDAIRQMRDNVEFNITIQMLKELPIRVVKRST</sequence>
<keyword evidence="6" id="KW-0560">Oxidoreductase</keyword>
<evidence type="ECO:0000256" key="2">
    <source>
        <dbReference type="ARBA" id="ARBA00010617"/>
    </source>
</evidence>
<gene>
    <name evidence="8" type="ORF">CC86DRAFT_441892</name>
</gene>
<keyword evidence="5 6" id="KW-0349">Heme</keyword>
<dbReference type="GO" id="GO:0016705">
    <property type="term" value="F:oxidoreductase activity, acting on paired donors, with incorporation or reduction of molecular oxygen"/>
    <property type="evidence" value="ECO:0007669"/>
    <property type="project" value="InterPro"/>
</dbReference>
<dbReference type="EMBL" id="MU006216">
    <property type="protein sequence ID" value="KAF2833347.1"/>
    <property type="molecule type" value="Genomic_DNA"/>
</dbReference>
<dbReference type="SUPFAM" id="SSF48264">
    <property type="entry name" value="Cytochrome P450"/>
    <property type="match status" value="1"/>
</dbReference>